<feature type="domain" description="Mechanosensitive ion channel MscS" evidence="9">
    <location>
        <begin position="347"/>
        <end position="408"/>
    </location>
</feature>
<dbReference type="InterPro" id="IPR006685">
    <property type="entry name" value="MscS_channel_2nd"/>
</dbReference>
<comment type="subunit">
    <text evidence="7">Homoheptamer.</text>
</comment>
<evidence type="ECO:0000256" key="4">
    <source>
        <dbReference type="ARBA" id="ARBA00022692"/>
    </source>
</evidence>
<keyword evidence="7" id="KW-0407">Ion channel</keyword>
<keyword evidence="5 7" id="KW-1133">Transmembrane helix</keyword>
<dbReference type="Gene3D" id="3.30.70.100">
    <property type="match status" value="1"/>
</dbReference>
<feature type="signal peptide" evidence="8">
    <location>
        <begin position="1"/>
        <end position="20"/>
    </location>
</feature>
<dbReference type="RefSeq" id="WP_136555758.1">
    <property type="nucleotide sequence ID" value="NZ_STGJ01000024.1"/>
</dbReference>
<evidence type="ECO:0000256" key="7">
    <source>
        <dbReference type="RuleBase" id="RU369025"/>
    </source>
</evidence>
<feature type="domain" description="Mechanosensitive ion channel MscS C-terminal" evidence="10">
    <location>
        <begin position="418"/>
        <end position="500"/>
    </location>
</feature>
<evidence type="ECO:0000256" key="1">
    <source>
        <dbReference type="ARBA" id="ARBA00004651"/>
    </source>
</evidence>
<dbReference type="Proteomes" id="UP000308891">
    <property type="component" value="Unassembled WGS sequence"/>
</dbReference>
<comment type="function">
    <text evidence="7">Mechanosensitive channel that participates in the regulation of osmotic pressure changes within the cell, opening in response to stretch forces in the membrane lipid bilayer, without the need for other proteins. Contributes to normal resistance to hypoosmotic shock. Forms an ion channel of 1.0 nanosiemens conductance with a slight preference for anions.</text>
</comment>
<dbReference type="AlphaFoldDB" id="A0A4T0UJU5"/>
<dbReference type="PANTHER" id="PTHR30221">
    <property type="entry name" value="SMALL-CONDUCTANCE MECHANOSENSITIVE CHANNEL"/>
    <property type="match status" value="1"/>
</dbReference>
<evidence type="ECO:0000313" key="11">
    <source>
        <dbReference type="EMBL" id="TIC78601.1"/>
    </source>
</evidence>
<dbReference type="GO" id="GO:0008381">
    <property type="term" value="F:mechanosensitive monoatomic ion channel activity"/>
    <property type="evidence" value="ECO:0007669"/>
    <property type="project" value="InterPro"/>
</dbReference>
<organism evidence="11 12">
    <name type="scientific">Crenobacter intestini</name>
    <dbReference type="NCBI Taxonomy" id="2563443"/>
    <lineage>
        <taxon>Bacteria</taxon>
        <taxon>Pseudomonadati</taxon>
        <taxon>Pseudomonadota</taxon>
        <taxon>Betaproteobacteria</taxon>
        <taxon>Neisseriales</taxon>
        <taxon>Neisseriaceae</taxon>
        <taxon>Crenobacter</taxon>
    </lineage>
</organism>
<keyword evidence="4 7" id="KW-0812">Transmembrane</keyword>
<gene>
    <name evidence="11" type="ORF">E5K04_15505</name>
</gene>
<keyword evidence="7" id="KW-0406">Ion transport</keyword>
<feature type="chain" id="PRO_5020520801" description="Small-conductance mechanosensitive channel" evidence="8">
    <location>
        <begin position="21"/>
        <end position="534"/>
    </location>
</feature>
<evidence type="ECO:0000256" key="2">
    <source>
        <dbReference type="ARBA" id="ARBA00008017"/>
    </source>
</evidence>
<comment type="caution">
    <text evidence="11">The sequence shown here is derived from an EMBL/GenBank/DDBJ whole genome shotgun (WGS) entry which is preliminary data.</text>
</comment>
<keyword evidence="7" id="KW-0997">Cell inner membrane</keyword>
<evidence type="ECO:0000256" key="8">
    <source>
        <dbReference type="SAM" id="SignalP"/>
    </source>
</evidence>
<dbReference type="InterPro" id="IPR011066">
    <property type="entry name" value="MscS_channel_C_sf"/>
</dbReference>
<dbReference type="EMBL" id="STGJ01000024">
    <property type="protein sequence ID" value="TIC78601.1"/>
    <property type="molecule type" value="Genomic_DNA"/>
</dbReference>
<feature type="transmembrane region" description="Helical" evidence="7">
    <location>
        <begin position="201"/>
        <end position="219"/>
    </location>
</feature>
<keyword evidence="6 7" id="KW-0472">Membrane</keyword>
<proteinExistence type="inferred from homology"/>
<evidence type="ECO:0000259" key="10">
    <source>
        <dbReference type="Pfam" id="PF21082"/>
    </source>
</evidence>
<comment type="subcellular location">
    <subcellularLocation>
        <location evidence="7">Cell inner membrane</location>
        <topology evidence="7">Multi-pass membrane protein</topology>
    </subcellularLocation>
    <subcellularLocation>
        <location evidence="1">Cell membrane</location>
        <topology evidence="1">Multi-pass membrane protein</topology>
    </subcellularLocation>
</comment>
<evidence type="ECO:0000256" key="6">
    <source>
        <dbReference type="ARBA" id="ARBA00023136"/>
    </source>
</evidence>
<feature type="transmembrane region" description="Helical" evidence="7">
    <location>
        <begin position="239"/>
        <end position="263"/>
    </location>
</feature>
<reference evidence="11 12" key="1">
    <citation type="submission" date="2019-04" db="EMBL/GenBank/DDBJ databases">
        <title>Crenobacter sp. nov.</title>
        <authorList>
            <person name="Shi S."/>
        </authorList>
    </citation>
    <scope>NUCLEOTIDE SEQUENCE [LARGE SCALE GENOMIC DNA]</scope>
    <source>
        <strain evidence="11 12">GY 70310</strain>
    </source>
</reference>
<name>A0A4T0UJU5_9NEIS</name>
<evidence type="ECO:0000313" key="12">
    <source>
        <dbReference type="Proteomes" id="UP000308891"/>
    </source>
</evidence>
<dbReference type="GO" id="GO:0005886">
    <property type="term" value="C:plasma membrane"/>
    <property type="evidence" value="ECO:0007669"/>
    <property type="project" value="UniProtKB-SubCell"/>
</dbReference>
<dbReference type="InterPro" id="IPR045275">
    <property type="entry name" value="MscS_archaea/bacteria_type"/>
</dbReference>
<dbReference type="Gene3D" id="2.30.30.60">
    <property type="match status" value="1"/>
</dbReference>
<evidence type="ECO:0000259" key="9">
    <source>
        <dbReference type="Pfam" id="PF00924"/>
    </source>
</evidence>
<keyword evidence="12" id="KW-1185">Reference proteome</keyword>
<dbReference type="Pfam" id="PF00924">
    <property type="entry name" value="MS_channel_2nd"/>
    <property type="match status" value="1"/>
</dbReference>
<dbReference type="SUPFAM" id="SSF50182">
    <property type="entry name" value="Sm-like ribonucleoproteins"/>
    <property type="match status" value="1"/>
</dbReference>
<evidence type="ECO:0000256" key="5">
    <source>
        <dbReference type="ARBA" id="ARBA00022989"/>
    </source>
</evidence>
<accession>A0A4T0UJU5</accession>
<keyword evidence="8" id="KW-0732">Signal</keyword>
<dbReference type="InterPro" id="IPR010920">
    <property type="entry name" value="LSM_dom_sf"/>
</dbReference>
<keyword evidence="3" id="KW-1003">Cell membrane</keyword>
<dbReference type="OrthoDB" id="9780668at2"/>
<dbReference type="PANTHER" id="PTHR30221:SF18">
    <property type="entry name" value="SLL0590 PROTEIN"/>
    <property type="match status" value="1"/>
</dbReference>
<sequence>MLHRLFSLLACLLFAGFVLAEDTAPPPEATLTLAGRDIVTLHATVGGLTPEQRVARAESRVRALGEADLARPVLMAPFSRDGVSGLRFYLNNKPLFALTDGDLDAGDSRNLLQVGDEVKGRLEALRVMRVEQGSPRAQAWAIGQAVGATVLLALALALVSRARGRARARLLQKPLLPKRWFGAHDDLGSVMQKLEQHMLDLTALVGALLALHLWLSFILTRFPYTRPWGERLAASLFDLLASLGEGLVGAVPGLAKVALILVLTRLGVRSLGWVFDAVEDGRLTLPGLYKETVGATRRLTTLVLWLFALTVAYPYLPGSSSDAFKGVSVFFGLMVTLGSTGIMNHAMSGLVLVYARALKPGDLVLVGDTEGFVTELGALSTKIRTRHGNEVTLPNSVVVGGKVVNYTRQAGEAGLPLTTKITIGYDTPWRQVHALLELAARRTEGLRTDSAPIVRQLSLQDFYVEYELEVRMPLTASPPAMKTALHAQILDAFNEFGVQIMSPNFENQPEGAVLVAKGNWYAAPAEPPGPAGQA</sequence>
<keyword evidence="7" id="KW-0813">Transport</keyword>
<comment type="caution">
    <text evidence="7">Lacks conserved residue(s) required for the propagation of feature annotation.</text>
</comment>
<feature type="transmembrane region" description="Helical" evidence="7">
    <location>
        <begin position="139"/>
        <end position="159"/>
    </location>
</feature>
<dbReference type="InterPro" id="IPR023408">
    <property type="entry name" value="MscS_beta-dom_sf"/>
</dbReference>
<protein>
    <recommendedName>
        <fullName evidence="7">Small-conductance mechanosensitive channel</fullName>
    </recommendedName>
</protein>
<dbReference type="InterPro" id="IPR049278">
    <property type="entry name" value="MS_channel_C"/>
</dbReference>
<comment type="similarity">
    <text evidence="2 7">Belongs to the MscS (TC 1.A.23) family.</text>
</comment>
<feature type="transmembrane region" description="Helical" evidence="7">
    <location>
        <begin position="299"/>
        <end position="316"/>
    </location>
</feature>
<dbReference type="Pfam" id="PF21082">
    <property type="entry name" value="MS_channel_3rd"/>
    <property type="match status" value="1"/>
</dbReference>
<feature type="transmembrane region" description="Helical" evidence="7">
    <location>
        <begin position="328"/>
        <end position="355"/>
    </location>
</feature>
<dbReference type="SUPFAM" id="SSF82689">
    <property type="entry name" value="Mechanosensitive channel protein MscS (YggB), C-terminal domain"/>
    <property type="match status" value="1"/>
</dbReference>
<evidence type="ECO:0000256" key="3">
    <source>
        <dbReference type="ARBA" id="ARBA00022475"/>
    </source>
</evidence>